<dbReference type="GO" id="GO:0032259">
    <property type="term" value="P:methylation"/>
    <property type="evidence" value="ECO:0007669"/>
    <property type="project" value="UniProtKB-KW"/>
</dbReference>
<sequence length="364" mass="41036">MKIEINKIYNENSKKGLKKLPSNSIDCCVTSPPYWGLRDYGVDDQIGLENTPDEFVKNIVEVFNEVYRVLKEDGTLWLIIGDSYAGSGKGAVTHPDTNNKWKQGTNIGISHSSGKKKLIHHFNSNCYKPKDLIGIPWMVAFALRNSGWYLRQDIIWSKPNPMPESVKDRCTKSHEYIFLLSKSQKYYYDNDSIKTPIKDATVRRVIQDIENQKGSTRVPGKINGNMKAVFPKRKPRPSDNKKGNQGTGGIPIGLNGSSFKNHNNFLNENGELIHGSKANKKSVWEITTKGYKEAHFATYPEKLIVDCIKAGCKENGIVLDPFMGAGTTALVAKKLNRNYLGFELNPEYVDISEKRLRKELGLFS</sequence>
<comment type="similarity">
    <text evidence="1">Belongs to the N(4)/N(6)-methyltransferase family. N(4) subfamily.</text>
</comment>
<comment type="catalytic activity">
    <reaction evidence="7">
        <text>a 2'-deoxycytidine in DNA + S-adenosyl-L-methionine = an N(4)-methyl-2'-deoxycytidine in DNA + S-adenosyl-L-homocysteine + H(+)</text>
        <dbReference type="Rhea" id="RHEA:16857"/>
        <dbReference type="Rhea" id="RHEA-COMP:11369"/>
        <dbReference type="Rhea" id="RHEA-COMP:13674"/>
        <dbReference type="ChEBI" id="CHEBI:15378"/>
        <dbReference type="ChEBI" id="CHEBI:57856"/>
        <dbReference type="ChEBI" id="CHEBI:59789"/>
        <dbReference type="ChEBI" id="CHEBI:85452"/>
        <dbReference type="ChEBI" id="CHEBI:137933"/>
        <dbReference type="EC" id="2.1.1.113"/>
    </reaction>
</comment>
<keyword evidence="2" id="KW-0489">Methyltransferase</keyword>
<keyword evidence="4" id="KW-0949">S-adenosyl-L-methionine</keyword>
<keyword evidence="5" id="KW-0680">Restriction system</keyword>
<dbReference type="GO" id="GO:0009307">
    <property type="term" value="P:DNA restriction-modification system"/>
    <property type="evidence" value="ECO:0007669"/>
    <property type="project" value="UniProtKB-KW"/>
</dbReference>
<evidence type="ECO:0000259" key="10">
    <source>
        <dbReference type="Pfam" id="PF01555"/>
    </source>
</evidence>
<dbReference type="SUPFAM" id="SSF53335">
    <property type="entry name" value="S-adenosyl-L-methionine-dependent methyltransferases"/>
    <property type="match status" value="1"/>
</dbReference>
<keyword evidence="3" id="KW-0808">Transferase</keyword>
<evidence type="ECO:0000256" key="2">
    <source>
        <dbReference type="ARBA" id="ARBA00022603"/>
    </source>
</evidence>
<proteinExistence type="inferred from homology"/>
<dbReference type="EC" id="2.1.1.-" evidence="8"/>
<dbReference type="InterPro" id="IPR002941">
    <property type="entry name" value="DNA_methylase_N4/N6"/>
</dbReference>
<dbReference type="InterPro" id="IPR017985">
    <property type="entry name" value="MeTrfase_CN4_CS"/>
</dbReference>
<reference evidence="11" key="1">
    <citation type="submission" date="2022-03" db="EMBL/GenBank/DDBJ databases">
        <title>Description of Abyssus ytuae gen. nov., sp. nov., a novel member of the family Flavobacteriaceae isolated from the sediment of Mariana Trench.</title>
        <authorList>
            <person name="Zhang J."/>
            <person name="Xu X."/>
        </authorList>
    </citation>
    <scope>NUCLEOTIDE SEQUENCE</scope>
    <source>
        <strain evidence="11">MT3330</strain>
    </source>
</reference>
<dbReference type="KEGG" id="fbm:MQE35_04790"/>
<dbReference type="RefSeq" id="WP_255845182.1">
    <property type="nucleotide sequence ID" value="NZ_CP094358.1"/>
</dbReference>
<evidence type="ECO:0000256" key="7">
    <source>
        <dbReference type="ARBA" id="ARBA00049120"/>
    </source>
</evidence>
<dbReference type="GO" id="GO:0015667">
    <property type="term" value="F:site-specific DNA-methyltransferase (cytosine-N4-specific) activity"/>
    <property type="evidence" value="ECO:0007669"/>
    <property type="project" value="UniProtKB-EC"/>
</dbReference>
<organism evidence="11 12">
    <name type="scientific">Abyssalbus ytuae</name>
    <dbReference type="NCBI Taxonomy" id="2926907"/>
    <lineage>
        <taxon>Bacteria</taxon>
        <taxon>Pseudomonadati</taxon>
        <taxon>Bacteroidota</taxon>
        <taxon>Flavobacteriia</taxon>
        <taxon>Flavobacteriales</taxon>
        <taxon>Flavobacteriaceae</taxon>
        <taxon>Abyssalbus</taxon>
    </lineage>
</organism>
<dbReference type="InterPro" id="IPR001091">
    <property type="entry name" value="RM_Methyltransferase"/>
</dbReference>
<evidence type="ECO:0000313" key="11">
    <source>
        <dbReference type="EMBL" id="UOB18608.1"/>
    </source>
</evidence>
<dbReference type="InterPro" id="IPR029063">
    <property type="entry name" value="SAM-dependent_MTases_sf"/>
</dbReference>
<keyword evidence="6" id="KW-0238">DNA-binding</keyword>
<evidence type="ECO:0000256" key="4">
    <source>
        <dbReference type="ARBA" id="ARBA00022691"/>
    </source>
</evidence>
<dbReference type="PANTHER" id="PTHR13370">
    <property type="entry name" value="RNA METHYLASE-RELATED"/>
    <property type="match status" value="1"/>
</dbReference>
<dbReference type="PANTHER" id="PTHR13370:SF3">
    <property type="entry name" value="TRNA (GUANINE(10)-N2)-METHYLTRANSFERASE HOMOLOG"/>
    <property type="match status" value="1"/>
</dbReference>
<accession>A0A9E7D2W6</accession>
<keyword evidence="12" id="KW-1185">Reference proteome</keyword>
<dbReference type="Gene3D" id="3.40.50.150">
    <property type="entry name" value="Vaccinia Virus protein VP39"/>
    <property type="match status" value="1"/>
</dbReference>
<dbReference type="Pfam" id="PF01555">
    <property type="entry name" value="N6_N4_Mtase"/>
    <property type="match status" value="1"/>
</dbReference>
<evidence type="ECO:0000256" key="8">
    <source>
        <dbReference type="RuleBase" id="RU362026"/>
    </source>
</evidence>
<dbReference type="AlphaFoldDB" id="A0A9E7D2W6"/>
<dbReference type="PROSITE" id="PS00093">
    <property type="entry name" value="N4_MTASE"/>
    <property type="match status" value="1"/>
</dbReference>
<dbReference type="REBASE" id="613300">
    <property type="entry name" value="M.Fba3330ORF4790P"/>
</dbReference>
<dbReference type="GO" id="GO:0003677">
    <property type="term" value="F:DNA binding"/>
    <property type="evidence" value="ECO:0007669"/>
    <property type="project" value="UniProtKB-KW"/>
</dbReference>
<feature type="region of interest" description="Disordered" evidence="9">
    <location>
        <begin position="214"/>
        <end position="250"/>
    </location>
</feature>
<protein>
    <recommendedName>
        <fullName evidence="8">Methyltransferase</fullName>
        <ecNumber evidence="8">2.1.1.-</ecNumber>
    </recommendedName>
</protein>
<name>A0A9E7D2W6_9FLAO</name>
<dbReference type="GO" id="GO:0008170">
    <property type="term" value="F:N-methyltransferase activity"/>
    <property type="evidence" value="ECO:0007669"/>
    <property type="project" value="InterPro"/>
</dbReference>
<evidence type="ECO:0000256" key="3">
    <source>
        <dbReference type="ARBA" id="ARBA00022679"/>
    </source>
</evidence>
<evidence type="ECO:0000256" key="1">
    <source>
        <dbReference type="ARBA" id="ARBA00010203"/>
    </source>
</evidence>
<evidence type="ECO:0000256" key="5">
    <source>
        <dbReference type="ARBA" id="ARBA00022747"/>
    </source>
</evidence>
<feature type="domain" description="DNA methylase N-4/N-6" evidence="10">
    <location>
        <begin position="25"/>
        <end position="354"/>
    </location>
</feature>
<dbReference type="PRINTS" id="PR00508">
    <property type="entry name" value="S21N4MTFRASE"/>
</dbReference>
<evidence type="ECO:0000256" key="6">
    <source>
        <dbReference type="ARBA" id="ARBA00023125"/>
    </source>
</evidence>
<evidence type="ECO:0000313" key="12">
    <source>
        <dbReference type="Proteomes" id="UP000831290"/>
    </source>
</evidence>
<dbReference type="Proteomes" id="UP000831290">
    <property type="component" value="Chromosome"/>
</dbReference>
<gene>
    <name evidence="11" type="ORF">MQE35_04790</name>
</gene>
<dbReference type="GO" id="GO:0005737">
    <property type="term" value="C:cytoplasm"/>
    <property type="evidence" value="ECO:0007669"/>
    <property type="project" value="TreeGrafter"/>
</dbReference>
<evidence type="ECO:0000256" key="9">
    <source>
        <dbReference type="SAM" id="MobiDB-lite"/>
    </source>
</evidence>
<dbReference type="EMBL" id="CP094358">
    <property type="protein sequence ID" value="UOB18608.1"/>
    <property type="molecule type" value="Genomic_DNA"/>
</dbReference>